<dbReference type="OMA" id="MAGLQMA"/>
<evidence type="ECO:0000256" key="1">
    <source>
        <dbReference type="ARBA" id="ARBA00005194"/>
    </source>
</evidence>
<evidence type="ECO:0000256" key="8">
    <source>
        <dbReference type="SAM" id="MobiDB-lite"/>
    </source>
</evidence>
<evidence type="ECO:0000256" key="2">
    <source>
        <dbReference type="ARBA" id="ARBA00022516"/>
    </source>
</evidence>
<evidence type="ECO:0000256" key="7">
    <source>
        <dbReference type="RuleBase" id="RU364072"/>
    </source>
</evidence>
<comment type="subcellular location">
    <subcellularLocation>
        <location evidence="7">Plastid</location>
        <location evidence="7">Chloroplast</location>
    </subcellularLocation>
</comment>
<dbReference type="FunFam" id="2.40.50.100:FF:000003">
    <property type="entry name" value="Acetyl-CoA carboxylase biotin carboxyl carrier protein"/>
    <property type="match status" value="1"/>
</dbReference>
<dbReference type="GO" id="GO:0009374">
    <property type="term" value="F:biotin binding"/>
    <property type="evidence" value="ECO:0007669"/>
    <property type="project" value="EnsemblPlants"/>
</dbReference>
<dbReference type="EMBL" id="CM007387">
    <property type="protein sequence ID" value="ONK64721.1"/>
    <property type="molecule type" value="Genomic_DNA"/>
</dbReference>
<dbReference type="GO" id="GO:0009507">
    <property type="term" value="C:chloroplast"/>
    <property type="evidence" value="ECO:0007669"/>
    <property type="project" value="UniProtKB-SubCell"/>
</dbReference>
<dbReference type="NCBIfam" id="TIGR00531">
    <property type="entry name" value="BCCP"/>
    <property type="match status" value="1"/>
</dbReference>
<keyword evidence="3 7" id="KW-0276">Fatty acid metabolism</keyword>
<proteinExistence type="predicted"/>
<comment type="pathway">
    <text evidence="1 7">Lipid metabolism; fatty acid biosynthesis.</text>
</comment>
<keyword evidence="2 7" id="KW-0444">Lipid biosynthesis</keyword>
<feature type="compositionally biased region" description="Low complexity" evidence="8">
    <location>
        <begin position="170"/>
        <end position="197"/>
    </location>
</feature>
<dbReference type="CDD" id="cd06850">
    <property type="entry name" value="biotinyl_domain"/>
    <property type="match status" value="1"/>
</dbReference>
<organism evidence="10 11">
    <name type="scientific">Asparagus officinalis</name>
    <name type="common">Garden asparagus</name>
    <dbReference type="NCBI Taxonomy" id="4686"/>
    <lineage>
        <taxon>Eukaryota</taxon>
        <taxon>Viridiplantae</taxon>
        <taxon>Streptophyta</taxon>
        <taxon>Embryophyta</taxon>
        <taxon>Tracheophyta</taxon>
        <taxon>Spermatophyta</taxon>
        <taxon>Magnoliopsida</taxon>
        <taxon>Liliopsida</taxon>
        <taxon>Asparagales</taxon>
        <taxon>Asparagaceae</taxon>
        <taxon>Asparagoideae</taxon>
        <taxon>Asparagus</taxon>
    </lineage>
</organism>
<dbReference type="GO" id="GO:0006633">
    <property type="term" value="P:fatty acid biosynthetic process"/>
    <property type="evidence" value="ECO:0007669"/>
    <property type="project" value="UniProtKB-UniPathway"/>
</dbReference>
<evidence type="ECO:0000256" key="3">
    <source>
        <dbReference type="ARBA" id="ARBA00022832"/>
    </source>
</evidence>
<dbReference type="InterPro" id="IPR000089">
    <property type="entry name" value="Biotin_lipoyl"/>
</dbReference>
<feature type="region of interest" description="Disordered" evidence="8">
    <location>
        <begin position="1"/>
        <end position="94"/>
    </location>
</feature>
<feature type="compositionally biased region" description="Low complexity" evidence="8">
    <location>
        <begin position="68"/>
        <end position="79"/>
    </location>
</feature>
<dbReference type="UniPathway" id="UPA00094"/>
<dbReference type="PROSITE" id="PS50968">
    <property type="entry name" value="BIOTINYL_LIPOYL"/>
    <property type="match status" value="1"/>
</dbReference>
<keyword evidence="7" id="KW-0150">Chloroplast</keyword>
<name>A0A5P1EJE7_ASPOF</name>
<keyword evidence="7" id="KW-0934">Plastid</keyword>
<dbReference type="PANTHER" id="PTHR43416">
    <property type="entry name" value="DIHYDROLIPOYLLYSINE-RESIDUE SUCCINYLTRANSFERASE COMPONENT OF 2-OXOGLUTARATE DEHYDROGENASE COMPLEX, MITOCHONDRIAL-RELATED"/>
    <property type="match status" value="1"/>
</dbReference>
<keyword evidence="5 7" id="KW-0275">Fatty acid biosynthesis</keyword>
<dbReference type="OrthoDB" id="196847at2759"/>
<evidence type="ECO:0000256" key="6">
    <source>
        <dbReference type="ARBA" id="ARBA00023267"/>
    </source>
</evidence>
<keyword evidence="4 7" id="KW-0443">Lipid metabolism</keyword>
<dbReference type="Proteomes" id="UP000243459">
    <property type="component" value="Chromosome 7"/>
</dbReference>
<dbReference type="Pfam" id="PF00364">
    <property type="entry name" value="Biotin_lipoyl"/>
    <property type="match status" value="1"/>
</dbReference>
<dbReference type="InterPro" id="IPR050537">
    <property type="entry name" value="2-oxoacid_dehydrogenase"/>
</dbReference>
<accession>A0A5P1EJE7</accession>
<feature type="region of interest" description="Disordered" evidence="8">
    <location>
        <begin position="155"/>
        <end position="197"/>
    </location>
</feature>
<feature type="compositionally biased region" description="Low complexity" evidence="8">
    <location>
        <begin position="14"/>
        <end position="27"/>
    </location>
</feature>
<evidence type="ECO:0000259" key="9">
    <source>
        <dbReference type="PROSITE" id="PS50968"/>
    </source>
</evidence>
<dbReference type="PROSITE" id="PS00188">
    <property type="entry name" value="BIOTIN"/>
    <property type="match status" value="1"/>
</dbReference>
<dbReference type="GO" id="GO:0009317">
    <property type="term" value="C:acetyl-CoA carboxylase complex"/>
    <property type="evidence" value="ECO:0007669"/>
    <property type="project" value="InterPro"/>
</dbReference>
<dbReference type="Gramene" id="ONK64721">
    <property type="protein sequence ID" value="ONK64721"/>
    <property type="gene ID" value="A4U43_C07F29180"/>
</dbReference>
<dbReference type="Gene3D" id="2.40.50.100">
    <property type="match status" value="1"/>
</dbReference>
<dbReference type="InterPro" id="IPR011053">
    <property type="entry name" value="Single_hybrid_motif"/>
</dbReference>
<comment type="function">
    <text evidence="7">This protein is a component of the acetyl coenzyme A carboxylase complex; first, biotin carboxylase catalyzes the carboxylation of the carrier protein and then the transcarboxylase transfers the carboxyl group to form malonyl-CoA.</text>
</comment>
<evidence type="ECO:0000313" key="11">
    <source>
        <dbReference type="Proteomes" id="UP000243459"/>
    </source>
</evidence>
<dbReference type="InterPro" id="IPR001882">
    <property type="entry name" value="Biotin_BS"/>
</dbReference>
<evidence type="ECO:0000256" key="4">
    <source>
        <dbReference type="ARBA" id="ARBA00023098"/>
    </source>
</evidence>
<feature type="domain" description="Lipoyl-binding" evidence="9">
    <location>
        <begin position="195"/>
        <end position="271"/>
    </location>
</feature>
<dbReference type="GO" id="GO:0003989">
    <property type="term" value="F:acetyl-CoA carboxylase activity"/>
    <property type="evidence" value="ECO:0007669"/>
    <property type="project" value="InterPro"/>
</dbReference>
<dbReference type="AlphaFoldDB" id="A0A5P1EJE7"/>
<sequence length="272" mass="28719">MVISAPCPKFSAFSSRSSRNRSLNQQQVASISSLKPSFPAGSARISRLQGSKQTHAPILKAQAHEASAEGSSESAPLSATPSEDSKDVESNAHQSVLSESSISAFMAEASDLVKLVDSKDIMELKLKQKDIELIIRKKEAFVQAPPTAPVVMMQHPQQSMLPSQPSVAQPTPAATPSRGPAAAPSSPPKGSKSSLPPLTCPMAGTFYRCPAPGEPPFVKVGDKVQKGQVVCIIEAMKLMNEIEADQSGTVVEILAEDGEPVSVDMPLLVIQP</sequence>
<dbReference type="InterPro" id="IPR001249">
    <property type="entry name" value="AcCoA_biotinCC"/>
</dbReference>
<evidence type="ECO:0000313" key="10">
    <source>
        <dbReference type="EMBL" id="ONK64721.1"/>
    </source>
</evidence>
<protein>
    <recommendedName>
        <fullName evidence="7">Biotin carboxyl carrier protein of acetyl-CoA carboxylase</fullName>
    </recommendedName>
</protein>
<dbReference type="PANTHER" id="PTHR43416:SF4">
    <property type="entry name" value="BIOTIN CARBOXYL CARRIER PROTEIN OF ACETYL-COA CARBOXYLASE 2, CHLOROPLASTIC"/>
    <property type="match status" value="1"/>
</dbReference>
<keyword evidence="6 7" id="KW-0092">Biotin</keyword>
<keyword evidence="11" id="KW-1185">Reference proteome</keyword>
<gene>
    <name evidence="10" type="ORF">A4U43_C07F29180</name>
</gene>
<evidence type="ECO:0000256" key="5">
    <source>
        <dbReference type="ARBA" id="ARBA00023160"/>
    </source>
</evidence>
<dbReference type="SUPFAM" id="SSF51230">
    <property type="entry name" value="Single hybrid motif"/>
    <property type="match status" value="1"/>
</dbReference>
<reference evidence="11" key="1">
    <citation type="journal article" date="2017" name="Nat. Commun.">
        <title>The asparagus genome sheds light on the origin and evolution of a young Y chromosome.</title>
        <authorList>
            <person name="Harkess A."/>
            <person name="Zhou J."/>
            <person name="Xu C."/>
            <person name="Bowers J.E."/>
            <person name="Van der Hulst R."/>
            <person name="Ayyampalayam S."/>
            <person name="Mercati F."/>
            <person name="Riccardi P."/>
            <person name="McKain M.R."/>
            <person name="Kakrana A."/>
            <person name="Tang H."/>
            <person name="Ray J."/>
            <person name="Groenendijk J."/>
            <person name="Arikit S."/>
            <person name="Mathioni S.M."/>
            <person name="Nakano M."/>
            <person name="Shan H."/>
            <person name="Telgmann-Rauber A."/>
            <person name="Kanno A."/>
            <person name="Yue Z."/>
            <person name="Chen H."/>
            <person name="Li W."/>
            <person name="Chen Y."/>
            <person name="Xu X."/>
            <person name="Zhang Y."/>
            <person name="Luo S."/>
            <person name="Chen H."/>
            <person name="Gao J."/>
            <person name="Mao Z."/>
            <person name="Pires J.C."/>
            <person name="Luo M."/>
            <person name="Kudrna D."/>
            <person name="Wing R.A."/>
            <person name="Meyers B.C."/>
            <person name="Yi K."/>
            <person name="Kong H."/>
            <person name="Lavrijsen P."/>
            <person name="Sunseri F."/>
            <person name="Falavigna A."/>
            <person name="Ye Y."/>
            <person name="Leebens-Mack J.H."/>
            <person name="Chen G."/>
        </authorList>
    </citation>
    <scope>NUCLEOTIDE SEQUENCE [LARGE SCALE GENOMIC DNA]</scope>
    <source>
        <strain evidence="11">cv. DH0086</strain>
    </source>
</reference>
<feature type="compositionally biased region" description="Polar residues" evidence="8">
    <location>
        <begin position="155"/>
        <end position="169"/>
    </location>
</feature>
<dbReference type="PRINTS" id="PR01071">
    <property type="entry name" value="ACOABIOTINCC"/>
</dbReference>